<dbReference type="InterPro" id="IPR029787">
    <property type="entry name" value="Nucleotide_cyclase"/>
</dbReference>
<dbReference type="Gene3D" id="3.30.70.270">
    <property type="match status" value="1"/>
</dbReference>
<dbReference type="Gene3D" id="3.30.450.40">
    <property type="match status" value="1"/>
</dbReference>
<dbReference type="GO" id="GO:0043709">
    <property type="term" value="P:cell adhesion involved in single-species biofilm formation"/>
    <property type="evidence" value="ECO:0007669"/>
    <property type="project" value="TreeGrafter"/>
</dbReference>
<dbReference type="SUPFAM" id="SSF55073">
    <property type="entry name" value="Nucleotide cyclase"/>
    <property type="match status" value="1"/>
</dbReference>
<protein>
    <recommendedName>
        <fullName evidence="1">diguanylate cyclase</fullName>
        <ecNumber evidence="1">2.7.7.65</ecNumber>
    </recommendedName>
</protein>
<evidence type="ECO:0000313" key="4">
    <source>
        <dbReference type="Proteomes" id="UP000241010"/>
    </source>
</evidence>
<sequence length="326" mass="35620">MLSRFLRLQDEEGRIAALQRYEILDTAPEEEFESIISLLMSVFKAPVAAISLLDVDRQWFKASGGIGAAEVPRSASACEQVIRSGQVVAVEDARRDERFSAIGSFAAIERCQSYLGAPITTPDGYNIGSICIMGVEPRRFSSADHEVMRSFARLVMSQIELRLVASCDLLTGALSRKGFERAALDAFAAHRKDEVPSSLAFIDLDNLQRINDTYGRHVGDNALRASVFAAAQVLRRTDVIGRLGGDEFAILLRGAEARDAHVVMDRVRLAIEATAIHGCSGTPLTVSIGLTALKAEYARPETWFAVADSALVRAKQNGRNRVFYLA</sequence>
<dbReference type="RefSeq" id="WP_107666062.1">
    <property type="nucleotide sequence ID" value="NZ_PZKG01000284.1"/>
</dbReference>
<dbReference type="Proteomes" id="UP000241010">
    <property type="component" value="Unassembled WGS sequence"/>
</dbReference>
<keyword evidence="4" id="KW-1185">Reference proteome</keyword>
<dbReference type="EMBL" id="PZKG01000284">
    <property type="protein sequence ID" value="PTE19384.1"/>
    <property type="molecule type" value="Genomic_DNA"/>
</dbReference>
<dbReference type="OrthoDB" id="9812260at2"/>
<dbReference type="Pfam" id="PF00990">
    <property type="entry name" value="GGDEF"/>
    <property type="match status" value="1"/>
</dbReference>
<dbReference type="GO" id="GO:0052621">
    <property type="term" value="F:diguanylate cyclase activity"/>
    <property type="evidence" value="ECO:0007669"/>
    <property type="project" value="UniProtKB-EC"/>
</dbReference>
<dbReference type="SUPFAM" id="SSF55781">
    <property type="entry name" value="GAF domain-like"/>
    <property type="match status" value="1"/>
</dbReference>
<dbReference type="NCBIfam" id="TIGR00254">
    <property type="entry name" value="GGDEF"/>
    <property type="match status" value="1"/>
</dbReference>
<dbReference type="CDD" id="cd01949">
    <property type="entry name" value="GGDEF"/>
    <property type="match status" value="1"/>
</dbReference>
<dbReference type="InterPro" id="IPR000160">
    <property type="entry name" value="GGDEF_dom"/>
</dbReference>
<dbReference type="InterPro" id="IPR029016">
    <property type="entry name" value="GAF-like_dom_sf"/>
</dbReference>
<dbReference type="PROSITE" id="PS50887">
    <property type="entry name" value="GGDEF"/>
    <property type="match status" value="1"/>
</dbReference>
<reference evidence="3 4" key="1">
    <citation type="submission" date="2018-03" db="EMBL/GenBank/DDBJ databases">
        <title>Cereibacter changlensis.</title>
        <authorList>
            <person name="Meyer T.E."/>
            <person name="Miller S."/>
            <person name="Lodha T."/>
            <person name="Gandham S."/>
            <person name="Chintalapati S."/>
            <person name="Chintalapati V.R."/>
        </authorList>
    </citation>
    <scope>NUCLEOTIDE SEQUENCE [LARGE SCALE GENOMIC DNA]</scope>
    <source>
        <strain evidence="3 4">JA139</strain>
    </source>
</reference>
<dbReference type="GO" id="GO:1902201">
    <property type="term" value="P:negative regulation of bacterial-type flagellum-dependent cell motility"/>
    <property type="evidence" value="ECO:0007669"/>
    <property type="project" value="TreeGrafter"/>
</dbReference>
<accession>A0A2T4JNA1</accession>
<dbReference type="SMART" id="SM00065">
    <property type="entry name" value="GAF"/>
    <property type="match status" value="1"/>
</dbReference>
<dbReference type="AlphaFoldDB" id="A0A2T4JNA1"/>
<dbReference type="PANTHER" id="PTHR45138:SF24">
    <property type="entry name" value="DIGUANYLATE CYCLASE DGCC-RELATED"/>
    <property type="match status" value="1"/>
</dbReference>
<proteinExistence type="predicted"/>
<gene>
    <name evidence="3" type="ORF">C5F48_23220</name>
</gene>
<dbReference type="GO" id="GO:0005886">
    <property type="term" value="C:plasma membrane"/>
    <property type="evidence" value="ECO:0007669"/>
    <property type="project" value="TreeGrafter"/>
</dbReference>
<dbReference type="InterPro" id="IPR003018">
    <property type="entry name" value="GAF"/>
</dbReference>
<evidence type="ECO:0000313" key="3">
    <source>
        <dbReference type="EMBL" id="PTE19384.1"/>
    </source>
</evidence>
<evidence type="ECO:0000259" key="2">
    <source>
        <dbReference type="PROSITE" id="PS50887"/>
    </source>
</evidence>
<dbReference type="SMART" id="SM00267">
    <property type="entry name" value="GGDEF"/>
    <property type="match status" value="1"/>
</dbReference>
<dbReference type="EC" id="2.7.7.65" evidence="1"/>
<feature type="domain" description="GGDEF" evidence="2">
    <location>
        <begin position="195"/>
        <end position="326"/>
    </location>
</feature>
<comment type="caution">
    <text evidence="3">The sequence shown here is derived from an EMBL/GenBank/DDBJ whole genome shotgun (WGS) entry which is preliminary data.</text>
</comment>
<name>A0A2T4JNA1_9RHOB</name>
<organism evidence="3 4">
    <name type="scientific">Cereibacter changlensis JA139</name>
    <dbReference type="NCBI Taxonomy" id="1188249"/>
    <lineage>
        <taxon>Bacteria</taxon>
        <taxon>Pseudomonadati</taxon>
        <taxon>Pseudomonadota</taxon>
        <taxon>Alphaproteobacteria</taxon>
        <taxon>Rhodobacterales</taxon>
        <taxon>Paracoccaceae</taxon>
        <taxon>Cereibacter</taxon>
    </lineage>
</organism>
<evidence type="ECO:0000256" key="1">
    <source>
        <dbReference type="ARBA" id="ARBA00012528"/>
    </source>
</evidence>
<dbReference type="InterPro" id="IPR050469">
    <property type="entry name" value="Diguanylate_Cyclase"/>
</dbReference>
<dbReference type="InterPro" id="IPR043128">
    <property type="entry name" value="Rev_trsase/Diguanyl_cyclase"/>
</dbReference>
<dbReference type="PANTHER" id="PTHR45138">
    <property type="entry name" value="REGULATORY COMPONENTS OF SENSORY TRANSDUCTION SYSTEM"/>
    <property type="match status" value="1"/>
</dbReference>
<dbReference type="Pfam" id="PF01590">
    <property type="entry name" value="GAF"/>
    <property type="match status" value="1"/>
</dbReference>